<dbReference type="OrthoDB" id="27389at2"/>
<feature type="domain" description="SLH" evidence="5">
    <location>
        <begin position="887"/>
        <end position="950"/>
    </location>
</feature>
<evidence type="ECO:0000256" key="2">
    <source>
        <dbReference type="ARBA" id="ARBA00022737"/>
    </source>
</evidence>
<dbReference type="SUPFAM" id="SSF50985">
    <property type="entry name" value="RCC1/BLIP-II"/>
    <property type="match status" value="4"/>
</dbReference>
<dbReference type="PANTHER" id="PTHR45982:SF1">
    <property type="entry name" value="REGULATOR OF CHROMOSOME CONDENSATION"/>
    <property type="match status" value="1"/>
</dbReference>
<evidence type="ECO:0000256" key="4">
    <source>
        <dbReference type="SAM" id="SignalP"/>
    </source>
</evidence>
<feature type="signal peptide" evidence="4">
    <location>
        <begin position="1"/>
        <end position="26"/>
    </location>
</feature>
<keyword evidence="7" id="KW-1185">Reference proteome</keyword>
<evidence type="ECO:0000256" key="1">
    <source>
        <dbReference type="ARBA" id="ARBA00022658"/>
    </source>
</evidence>
<gene>
    <name evidence="6" type="ORF">EYB31_23415</name>
</gene>
<proteinExistence type="predicted"/>
<dbReference type="InterPro" id="IPR058923">
    <property type="entry name" value="RCC1-like_dom"/>
</dbReference>
<keyword evidence="2" id="KW-0677">Repeat</keyword>
<evidence type="ECO:0000259" key="5">
    <source>
        <dbReference type="PROSITE" id="PS51272"/>
    </source>
</evidence>
<dbReference type="InterPro" id="IPR051553">
    <property type="entry name" value="Ran_GTPase-activating"/>
</dbReference>
<comment type="caution">
    <text evidence="6">The sequence shown here is derived from an EMBL/GenBank/DDBJ whole genome shotgun (WGS) entry which is preliminary data.</text>
</comment>
<dbReference type="PROSITE" id="PS51272">
    <property type="entry name" value="SLH"/>
    <property type="match status" value="2"/>
</dbReference>
<dbReference type="Pfam" id="PF25390">
    <property type="entry name" value="WD40_RLD"/>
    <property type="match status" value="3"/>
</dbReference>
<evidence type="ECO:0000313" key="7">
    <source>
        <dbReference type="Proteomes" id="UP000293142"/>
    </source>
</evidence>
<keyword evidence="4" id="KW-0732">Signal</keyword>
<sequence>MKWKSSLKYGAIALAMLVQIVSPAIGFGGEAFAQDAAADNPAAAEKTAPKLSGTVQITGGLGFTVALKADGTVWTWGDNARGKLGYGDVQMLNRYSPGQVKGLSDVKAVAAGMYHTLALKNDGTVWSWGYNTNGQLGTGDKKDASLPAQVEGLYHIVSIAAGNDFSVALDDFGDVYAWGNNSKNQLGDGTTTERLKPNKVPKLDSVKAIAAGAAHVIAISKWDSVVGWGDNSFRQIGNGGYGDTISTPSVTNAATAVKAIAAGSSFSLALDNYGSVWSWGSNLRGQLANGNTYDDYRPSMVVGGRDVIQIAAGSQHAVALKADGTIVAWGSNSFGQLGSGDLDRATEGRQIQNGFNDIAIIGSGFFHTMAVKGDGSLWVWGNNLTGQLGDGTTTNRISPALLARFNMVKSAPAAPSSATGTDAGGSTANPVTGKTNTIAAGEGYSMFINNGKLWSWGDNVFGQLGDGSHSSKNKPVSVMDLPGPASVAAGTGHSMAVNPGGHVSAWGLNAFGQLGNGTNTNQYSPAELTGMNDAVQAVSGNSFTAVLKKDGTVWTTGDNTYGQLGVGSGTGSTSFTQITELPKIIELEAGYSYVLALAEDGTLYAWGDNANGQLGDSSTASRKFPAPVVGISDVVAMKAGRSHSLAVKKDGSLWAWGLNINGQLGDGTTVNRTLPVKVAGLENVKAVAAGGSHSLALLSDGTVYSWGFNFFGQLGNGTNSDSSSPVKISQLSQISEIAAGSSHSLALGSNGTVWSWGANYSGQLGDGSLTNRSVPAVVSGFAAAQLSDVTGHWAASAIANAIAKGYVDGYEDGTFRPNNPITRAEFAKMVSAALGVKPAAAQQGDAWYTPYANALLAANLYGQSEAQSEWNGLITRKELAQIAVRATDTLLQKPDTKLETNKSILIAVQKGLLQGLEQGSLGPDEPTTRAQAITIIERILKVNGGGTLEVDQEAVKKAEALNP</sequence>
<feature type="region of interest" description="Disordered" evidence="3">
    <location>
        <begin position="413"/>
        <end position="434"/>
    </location>
</feature>
<protein>
    <submittedName>
        <fullName evidence="6">RCC1 repeat-containing protein</fullName>
    </submittedName>
</protein>
<dbReference type="PRINTS" id="PR00633">
    <property type="entry name" value="RCCNDNSATION"/>
</dbReference>
<dbReference type="InterPro" id="IPR000408">
    <property type="entry name" value="Reg_chr_condens"/>
</dbReference>
<feature type="domain" description="SLH" evidence="5">
    <location>
        <begin position="781"/>
        <end position="844"/>
    </location>
</feature>
<accession>A0A4Q9DKS6</accession>
<reference evidence="6 7" key="1">
    <citation type="submission" date="2019-02" db="EMBL/GenBank/DDBJ databases">
        <title>Paenibacillus sp. nov., isolated from surface-sterilized tissue of Thalictrum simplex L.</title>
        <authorList>
            <person name="Tuo L."/>
        </authorList>
    </citation>
    <scope>NUCLEOTIDE SEQUENCE [LARGE SCALE GENOMIC DNA]</scope>
    <source>
        <strain evidence="6 7">N2SHLJ1</strain>
    </source>
</reference>
<evidence type="ECO:0000256" key="3">
    <source>
        <dbReference type="SAM" id="MobiDB-lite"/>
    </source>
</evidence>
<dbReference type="GO" id="GO:0005085">
    <property type="term" value="F:guanyl-nucleotide exchange factor activity"/>
    <property type="evidence" value="ECO:0007669"/>
    <property type="project" value="TreeGrafter"/>
</dbReference>
<dbReference type="PANTHER" id="PTHR45982">
    <property type="entry name" value="REGULATOR OF CHROMOSOME CONDENSATION"/>
    <property type="match status" value="1"/>
</dbReference>
<feature type="chain" id="PRO_5038590353" evidence="4">
    <location>
        <begin position="27"/>
        <end position="963"/>
    </location>
</feature>
<dbReference type="AlphaFoldDB" id="A0A4Q9DKS6"/>
<keyword evidence="1" id="KW-0344">Guanine-nucleotide releasing factor</keyword>
<dbReference type="EMBL" id="SIRE01000017">
    <property type="protein sequence ID" value="TBL75358.1"/>
    <property type="molecule type" value="Genomic_DNA"/>
</dbReference>
<dbReference type="GO" id="GO:0005737">
    <property type="term" value="C:cytoplasm"/>
    <property type="evidence" value="ECO:0007669"/>
    <property type="project" value="TreeGrafter"/>
</dbReference>
<dbReference type="InterPro" id="IPR009091">
    <property type="entry name" value="RCC1/BLIP-II"/>
</dbReference>
<feature type="compositionally biased region" description="Low complexity" evidence="3">
    <location>
        <begin position="413"/>
        <end position="428"/>
    </location>
</feature>
<dbReference type="Gene3D" id="2.130.10.30">
    <property type="entry name" value="Regulator of chromosome condensation 1/beta-lactamase-inhibitor protein II"/>
    <property type="match status" value="4"/>
</dbReference>
<dbReference type="RefSeq" id="WP_131015846.1">
    <property type="nucleotide sequence ID" value="NZ_SIRE01000017.1"/>
</dbReference>
<organism evidence="6 7">
    <name type="scientific">Paenibacillus thalictri</name>
    <dbReference type="NCBI Taxonomy" id="2527873"/>
    <lineage>
        <taxon>Bacteria</taxon>
        <taxon>Bacillati</taxon>
        <taxon>Bacillota</taxon>
        <taxon>Bacilli</taxon>
        <taxon>Bacillales</taxon>
        <taxon>Paenibacillaceae</taxon>
        <taxon>Paenibacillus</taxon>
    </lineage>
</organism>
<dbReference type="PROSITE" id="PS50012">
    <property type="entry name" value="RCC1_3"/>
    <property type="match status" value="14"/>
</dbReference>
<name>A0A4Q9DKS6_9BACL</name>
<dbReference type="Pfam" id="PF00395">
    <property type="entry name" value="SLH"/>
    <property type="match status" value="2"/>
</dbReference>
<dbReference type="PROSITE" id="PS00626">
    <property type="entry name" value="RCC1_2"/>
    <property type="match status" value="5"/>
</dbReference>
<evidence type="ECO:0000313" key="6">
    <source>
        <dbReference type="EMBL" id="TBL75358.1"/>
    </source>
</evidence>
<dbReference type="Proteomes" id="UP000293142">
    <property type="component" value="Unassembled WGS sequence"/>
</dbReference>
<dbReference type="InterPro" id="IPR001119">
    <property type="entry name" value="SLH_dom"/>
</dbReference>